<dbReference type="PRINTS" id="PR00038">
    <property type="entry name" value="HTHLUXR"/>
</dbReference>
<name>A0A542YLL6_9MICO</name>
<dbReference type="RefSeq" id="WP_141880901.1">
    <property type="nucleotide sequence ID" value="NZ_VFOM01000001.1"/>
</dbReference>
<dbReference type="GO" id="GO:0003677">
    <property type="term" value="F:DNA binding"/>
    <property type="evidence" value="ECO:0007669"/>
    <property type="project" value="UniProtKB-KW"/>
</dbReference>
<dbReference type="CDD" id="cd06170">
    <property type="entry name" value="LuxR_C_like"/>
    <property type="match status" value="1"/>
</dbReference>
<comment type="caution">
    <text evidence="5">The sequence shown here is derived from an EMBL/GenBank/DDBJ whole genome shotgun (WGS) entry which is preliminary data.</text>
</comment>
<dbReference type="Pfam" id="PF00196">
    <property type="entry name" value="GerE"/>
    <property type="match status" value="1"/>
</dbReference>
<dbReference type="SUPFAM" id="SSF46894">
    <property type="entry name" value="C-terminal effector domain of the bipartite response regulators"/>
    <property type="match status" value="1"/>
</dbReference>
<dbReference type="EMBL" id="VFOM01000001">
    <property type="protein sequence ID" value="TQL48834.1"/>
    <property type="molecule type" value="Genomic_DNA"/>
</dbReference>
<proteinExistence type="predicted"/>
<dbReference type="AlphaFoldDB" id="A0A542YLL6"/>
<dbReference type="SMART" id="SM00421">
    <property type="entry name" value="HTH_LUXR"/>
    <property type="match status" value="1"/>
</dbReference>
<evidence type="ECO:0000313" key="6">
    <source>
        <dbReference type="Proteomes" id="UP000317998"/>
    </source>
</evidence>
<evidence type="ECO:0000313" key="5">
    <source>
        <dbReference type="EMBL" id="TQL48834.1"/>
    </source>
</evidence>
<dbReference type="PANTHER" id="PTHR44688">
    <property type="entry name" value="DNA-BINDING TRANSCRIPTIONAL ACTIVATOR DEVR_DOSR"/>
    <property type="match status" value="1"/>
</dbReference>
<dbReference type="Gene3D" id="1.10.10.10">
    <property type="entry name" value="Winged helix-like DNA-binding domain superfamily/Winged helix DNA-binding domain"/>
    <property type="match status" value="1"/>
</dbReference>
<keyword evidence="2" id="KW-0238">DNA-binding</keyword>
<sequence>MYKSIDSGTFVLQSIDDRAQAQDYPTALRMLERHWPLLAELQGDAVRALITRIPEREWADDPAILAALGASYGTSGSQNRSAALPWFDSAERMARRDAPAQLPGILLHRAATLRALGRLDDAASAIDEAEALLAEHRALIPSMHITLQARAAAQKGMVLLHRGRYDDASALLVLATDLESELGAAELVECRSALALIAAVSGEYARSEEESMLAHRTAGDDGLMQSHFGAPAVIAEAMIAVRRLRLADAVALNPALGVIGRLPEWQAFARYAQAAISSVNGRGIEALELARRALEAARTWQGDVVVRSHCAGLRATVLLQLGDLEAALDAAKSVDPGANHEQCTARHIAGVRLRQGDPAGALEALASCDELGDGHSVRTLLDTLLLTAAARYDLGSATQGHIAFDRALHLAGATGMRSPFISLPQGSLRRMLGRAFDRNQPASVHAILEELRGDDDIDMSMNDPLSERELVITHHLALDKTVSQIAAELFISTNTVKTHVRSIYRKLEASNRKEALLRVQELGLRLEITPG</sequence>
<dbReference type="InterPro" id="IPR000792">
    <property type="entry name" value="Tscrpt_reg_LuxR_C"/>
</dbReference>
<dbReference type="OrthoDB" id="3178268at2"/>
<dbReference type="InterPro" id="IPR011990">
    <property type="entry name" value="TPR-like_helical_dom_sf"/>
</dbReference>
<dbReference type="InterPro" id="IPR016032">
    <property type="entry name" value="Sig_transdc_resp-reg_C-effctor"/>
</dbReference>
<dbReference type="InterPro" id="IPR036388">
    <property type="entry name" value="WH-like_DNA-bd_sf"/>
</dbReference>
<dbReference type="SUPFAM" id="SSF48452">
    <property type="entry name" value="TPR-like"/>
    <property type="match status" value="2"/>
</dbReference>
<keyword evidence="6" id="KW-1185">Reference proteome</keyword>
<dbReference type="PROSITE" id="PS00622">
    <property type="entry name" value="HTH_LUXR_1"/>
    <property type="match status" value="1"/>
</dbReference>
<evidence type="ECO:0000256" key="3">
    <source>
        <dbReference type="ARBA" id="ARBA00023163"/>
    </source>
</evidence>
<dbReference type="Gene3D" id="1.25.40.10">
    <property type="entry name" value="Tetratricopeptide repeat domain"/>
    <property type="match status" value="2"/>
</dbReference>
<evidence type="ECO:0000256" key="2">
    <source>
        <dbReference type="ARBA" id="ARBA00023125"/>
    </source>
</evidence>
<dbReference type="Proteomes" id="UP000317998">
    <property type="component" value="Unassembled WGS sequence"/>
</dbReference>
<keyword evidence="3" id="KW-0804">Transcription</keyword>
<feature type="domain" description="HTH luxR-type" evidence="4">
    <location>
        <begin position="458"/>
        <end position="523"/>
    </location>
</feature>
<organism evidence="5 6">
    <name type="scientific">Homoserinimonas aerilata</name>
    <dbReference type="NCBI Taxonomy" id="1162970"/>
    <lineage>
        <taxon>Bacteria</taxon>
        <taxon>Bacillati</taxon>
        <taxon>Actinomycetota</taxon>
        <taxon>Actinomycetes</taxon>
        <taxon>Micrococcales</taxon>
        <taxon>Microbacteriaceae</taxon>
        <taxon>Homoserinimonas</taxon>
    </lineage>
</organism>
<dbReference type="InterPro" id="IPR019734">
    <property type="entry name" value="TPR_rpt"/>
</dbReference>
<dbReference type="GO" id="GO:0006355">
    <property type="term" value="P:regulation of DNA-templated transcription"/>
    <property type="evidence" value="ECO:0007669"/>
    <property type="project" value="InterPro"/>
</dbReference>
<evidence type="ECO:0000259" key="4">
    <source>
        <dbReference type="PROSITE" id="PS50043"/>
    </source>
</evidence>
<gene>
    <name evidence="5" type="ORF">FB562_1940</name>
</gene>
<dbReference type="PROSITE" id="PS50043">
    <property type="entry name" value="HTH_LUXR_2"/>
    <property type="match status" value="1"/>
</dbReference>
<evidence type="ECO:0000256" key="1">
    <source>
        <dbReference type="ARBA" id="ARBA00023015"/>
    </source>
</evidence>
<dbReference type="SMART" id="SM00028">
    <property type="entry name" value="TPR"/>
    <property type="match status" value="3"/>
</dbReference>
<protein>
    <submittedName>
        <fullName evidence="5">Regulatory LuxR family protein</fullName>
    </submittedName>
</protein>
<accession>A0A542YLL6</accession>
<keyword evidence="1" id="KW-0805">Transcription regulation</keyword>
<dbReference type="PANTHER" id="PTHR44688:SF16">
    <property type="entry name" value="DNA-BINDING TRANSCRIPTIONAL ACTIVATOR DEVR_DOSR"/>
    <property type="match status" value="1"/>
</dbReference>
<reference evidence="5 6" key="1">
    <citation type="submission" date="2019-06" db="EMBL/GenBank/DDBJ databases">
        <title>Sequencing the genomes of 1000 actinobacteria strains.</title>
        <authorList>
            <person name="Klenk H.-P."/>
        </authorList>
    </citation>
    <scope>NUCLEOTIDE SEQUENCE [LARGE SCALE GENOMIC DNA]</scope>
    <source>
        <strain evidence="5 6">DSM 26477</strain>
    </source>
</reference>